<dbReference type="SMART" id="SM00220">
    <property type="entry name" value="S_TKc"/>
    <property type="match status" value="1"/>
</dbReference>
<dbReference type="GO" id="GO:0036498">
    <property type="term" value="P:IRE1-mediated unfolded protein response"/>
    <property type="evidence" value="ECO:0007669"/>
    <property type="project" value="UniProtKB-ARBA"/>
</dbReference>
<keyword evidence="7" id="KW-0479">Metal-binding</keyword>
<feature type="domain" description="KEN" evidence="23">
    <location>
        <begin position="302"/>
        <end position="435"/>
    </location>
</feature>
<organism evidence="24 25">
    <name type="scientific">Gonapodya prolifera (strain JEL478)</name>
    <name type="common">Monoblepharis prolifera</name>
    <dbReference type="NCBI Taxonomy" id="1344416"/>
    <lineage>
        <taxon>Eukaryota</taxon>
        <taxon>Fungi</taxon>
        <taxon>Fungi incertae sedis</taxon>
        <taxon>Chytridiomycota</taxon>
        <taxon>Chytridiomycota incertae sedis</taxon>
        <taxon>Monoblepharidomycetes</taxon>
        <taxon>Monoblepharidales</taxon>
        <taxon>Gonapodyaceae</taxon>
        <taxon>Gonapodya</taxon>
    </lineage>
</organism>
<dbReference type="GO" id="GO:1990604">
    <property type="term" value="C:IRE1-TRAF2-ASK1 complex"/>
    <property type="evidence" value="ECO:0007669"/>
    <property type="project" value="TreeGrafter"/>
</dbReference>
<keyword evidence="6" id="KW-0812">Transmembrane</keyword>
<name>A0A139A6A2_GONPJ</name>
<comment type="similarity">
    <text evidence="20">Belongs to the protein kinase superfamily.</text>
</comment>
<dbReference type="OMA" id="MEIYAFI"/>
<dbReference type="Pfam" id="PF06479">
    <property type="entry name" value="Ribonuc_2-5A"/>
    <property type="match status" value="1"/>
</dbReference>
<dbReference type="PANTHER" id="PTHR13954">
    <property type="entry name" value="IRE1-RELATED"/>
    <property type="match status" value="1"/>
</dbReference>
<keyword evidence="13" id="KW-0460">Magnesium</keyword>
<keyword evidence="16" id="KW-0325">Glycoprotein</keyword>
<keyword evidence="5" id="KW-0808">Transferase</keyword>
<evidence type="ECO:0000256" key="20">
    <source>
        <dbReference type="RuleBase" id="RU000304"/>
    </source>
</evidence>
<feature type="region of interest" description="Disordered" evidence="21">
    <location>
        <begin position="187"/>
        <end position="217"/>
    </location>
</feature>
<evidence type="ECO:0000256" key="8">
    <source>
        <dbReference type="ARBA" id="ARBA00022729"/>
    </source>
</evidence>
<accession>A0A139A6A2</accession>
<evidence type="ECO:0000259" key="22">
    <source>
        <dbReference type="PROSITE" id="PS50011"/>
    </source>
</evidence>
<feature type="domain" description="Protein kinase" evidence="22">
    <location>
        <begin position="7"/>
        <end position="299"/>
    </location>
</feature>
<dbReference type="OrthoDB" id="63989at2759"/>
<dbReference type="CDD" id="cd10422">
    <property type="entry name" value="RNase_Ire1"/>
    <property type="match status" value="1"/>
</dbReference>
<sequence>MTVNSITVTDTVLGLGSHGTVVLLGAFQGRPCAVKRLLVDFYSAADRELDLLRESDRHPNVVRYFAMEKSDRFLFLALELCPASLQDVVELRPEELGDIKAKMEPQRALRQIMAGIGYLHSLKIVHRDIKPQNILISSHTAKTSPRVLISDFGLSKKLDDNQSSFHNTVNGAGGTIGWRAPECMLADPDKRAGSSDGKTPDTDAASDNSKPSSSGQRITKAVDIFSAGCVFYYVLTDGDHPFGDRYLREGNILKGKYSLARLDGLGEEGVEAMDLIGRMIRLNPVERPSAPQVLTHPYFWNPSKRLNFLQEVSDRFEIEEKHPPTPLLQKLESASSQIVGHDWYKKIDRYLVENLGKYRKYDGASIRDLLRALRNKKHHYQDLPEHVQRALGPLPDGFLNYFTSRFPSLLLHVYYIIADNAELRTDSRFKEYFDTDEGWIGR</sequence>
<reference evidence="24 25" key="1">
    <citation type="journal article" date="2015" name="Genome Biol. Evol.">
        <title>Phylogenomic analyses indicate that early fungi evolved digesting cell walls of algal ancestors of land plants.</title>
        <authorList>
            <person name="Chang Y."/>
            <person name="Wang S."/>
            <person name="Sekimoto S."/>
            <person name="Aerts A.L."/>
            <person name="Choi C."/>
            <person name="Clum A."/>
            <person name="LaButti K.M."/>
            <person name="Lindquist E.A."/>
            <person name="Yee Ngan C."/>
            <person name="Ohm R.A."/>
            <person name="Salamov A.A."/>
            <person name="Grigoriev I.V."/>
            <person name="Spatafora J.W."/>
            <person name="Berbee M.L."/>
        </authorList>
    </citation>
    <scope>NUCLEOTIDE SEQUENCE [LARGE SCALE GENOMIC DNA]</scope>
    <source>
        <strain evidence="24 25">JEL478</strain>
    </source>
</reference>
<keyword evidence="9 19" id="KW-0547">Nucleotide-binding</keyword>
<evidence type="ECO:0000256" key="19">
    <source>
        <dbReference type="PROSITE-ProRule" id="PRU10141"/>
    </source>
</evidence>
<evidence type="ECO:0000256" key="4">
    <source>
        <dbReference type="ARBA" id="ARBA00022527"/>
    </source>
</evidence>
<keyword evidence="8" id="KW-0732">Signal</keyword>
<dbReference type="PROSITE" id="PS50011">
    <property type="entry name" value="PROTEIN_KINASE_DOM"/>
    <property type="match status" value="1"/>
</dbReference>
<dbReference type="Gene3D" id="1.20.1440.180">
    <property type="entry name" value="KEN domain"/>
    <property type="match status" value="1"/>
</dbReference>
<comment type="cofactor">
    <cofactor evidence="1">
        <name>Mg(2+)</name>
        <dbReference type="ChEBI" id="CHEBI:18420"/>
    </cofactor>
</comment>
<keyword evidence="15" id="KW-0472">Membrane</keyword>
<dbReference type="GO" id="GO:0070059">
    <property type="term" value="P:intrinsic apoptotic signaling pathway in response to endoplasmic reticulum stress"/>
    <property type="evidence" value="ECO:0007669"/>
    <property type="project" value="TreeGrafter"/>
</dbReference>
<evidence type="ECO:0000256" key="21">
    <source>
        <dbReference type="SAM" id="MobiDB-lite"/>
    </source>
</evidence>
<dbReference type="PROSITE" id="PS51392">
    <property type="entry name" value="KEN"/>
    <property type="match status" value="1"/>
</dbReference>
<dbReference type="GO" id="GO:0051082">
    <property type="term" value="F:unfolded protein binding"/>
    <property type="evidence" value="ECO:0007669"/>
    <property type="project" value="TreeGrafter"/>
</dbReference>
<dbReference type="EC" id="2.7.11.1" evidence="3"/>
<evidence type="ECO:0000313" key="24">
    <source>
        <dbReference type="EMBL" id="KXS11903.1"/>
    </source>
</evidence>
<dbReference type="GO" id="GO:0005524">
    <property type="term" value="F:ATP binding"/>
    <property type="evidence" value="ECO:0007669"/>
    <property type="project" value="UniProtKB-UniRule"/>
</dbReference>
<dbReference type="Proteomes" id="UP000070544">
    <property type="component" value="Unassembled WGS sequence"/>
</dbReference>
<gene>
    <name evidence="24" type="ORF">M427DRAFT_101811</name>
</gene>
<evidence type="ECO:0000256" key="12">
    <source>
        <dbReference type="ARBA" id="ARBA00022840"/>
    </source>
</evidence>
<evidence type="ECO:0000259" key="23">
    <source>
        <dbReference type="PROSITE" id="PS51392"/>
    </source>
</evidence>
<feature type="binding site" evidence="19">
    <location>
        <position position="35"/>
    </location>
    <ligand>
        <name>ATP</name>
        <dbReference type="ChEBI" id="CHEBI:30616"/>
    </ligand>
</feature>
<dbReference type="Pfam" id="PF00069">
    <property type="entry name" value="Pkinase"/>
    <property type="match status" value="1"/>
</dbReference>
<dbReference type="InterPro" id="IPR008271">
    <property type="entry name" value="Ser/Thr_kinase_AS"/>
</dbReference>
<dbReference type="Gene3D" id="1.10.510.10">
    <property type="entry name" value="Transferase(Phosphotransferase) domain 1"/>
    <property type="match status" value="1"/>
</dbReference>
<dbReference type="PANTHER" id="PTHR13954:SF6">
    <property type="entry name" value="NON-SPECIFIC SERINE_THREONINE PROTEIN KINASE"/>
    <property type="match status" value="1"/>
</dbReference>
<dbReference type="CDD" id="cd13982">
    <property type="entry name" value="STKc_IRE1"/>
    <property type="match status" value="1"/>
</dbReference>
<keyword evidence="25" id="KW-1185">Reference proteome</keyword>
<comment type="subcellular location">
    <subcellularLocation>
        <location evidence="2">Membrane</location>
        <topology evidence="2">Single-pass type I membrane protein</topology>
    </subcellularLocation>
</comment>
<evidence type="ECO:0000256" key="17">
    <source>
        <dbReference type="ARBA" id="ARBA00048659"/>
    </source>
</evidence>
<evidence type="ECO:0000256" key="3">
    <source>
        <dbReference type="ARBA" id="ARBA00012513"/>
    </source>
</evidence>
<keyword evidence="10" id="KW-0418">Kinase</keyword>
<evidence type="ECO:0000256" key="5">
    <source>
        <dbReference type="ARBA" id="ARBA00022679"/>
    </source>
</evidence>
<evidence type="ECO:0000313" key="25">
    <source>
        <dbReference type="Proteomes" id="UP000070544"/>
    </source>
</evidence>
<dbReference type="InterPro" id="IPR010513">
    <property type="entry name" value="KEN_dom"/>
</dbReference>
<dbReference type="InterPro" id="IPR000719">
    <property type="entry name" value="Prot_kinase_dom"/>
</dbReference>
<feature type="compositionally biased region" description="Basic and acidic residues" evidence="21">
    <location>
        <begin position="187"/>
        <end position="201"/>
    </location>
</feature>
<feature type="compositionally biased region" description="Polar residues" evidence="21">
    <location>
        <begin position="205"/>
        <end position="217"/>
    </location>
</feature>
<dbReference type="FunFam" id="3.30.200.20:FF:000077">
    <property type="entry name" value="Putative Serine/threonine-protein kinase/endoribonuclease IRE1"/>
    <property type="match status" value="1"/>
</dbReference>
<evidence type="ECO:0000256" key="13">
    <source>
        <dbReference type="ARBA" id="ARBA00022842"/>
    </source>
</evidence>
<evidence type="ECO:0000256" key="6">
    <source>
        <dbReference type="ARBA" id="ARBA00022692"/>
    </source>
</evidence>
<evidence type="ECO:0000256" key="2">
    <source>
        <dbReference type="ARBA" id="ARBA00004479"/>
    </source>
</evidence>
<dbReference type="PROSITE" id="PS00108">
    <property type="entry name" value="PROTEIN_KINASE_ST"/>
    <property type="match status" value="1"/>
</dbReference>
<keyword evidence="11" id="KW-0378">Hydrolase</keyword>
<evidence type="ECO:0000256" key="16">
    <source>
        <dbReference type="ARBA" id="ARBA00023180"/>
    </source>
</evidence>
<proteinExistence type="inferred from homology"/>
<dbReference type="GO" id="GO:0004521">
    <property type="term" value="F:RNA endonuclease activity"/>
    <property type="evidence" value="ECO:0007669"/>
    <property type="project" value="InterPro"/>
</dbReference>
<keyword evidence="12 19" id="KW-0067">ATP-binding</keyword>
<dbReference type="SUPFAM" id="SSF56112">
    <property type="entry name" value="Protein kinase-like (PK-like)"/>
    <property type="match status" value="1"/>
</dbReference>
<dbReference type="STRING" id="1344416.A0A139A6A2"/>
<protein>
    <recommendedName>
        <fullName evidence="3">non-specific serine/threonine protein kinase</fullName>
        <ecNumber evidence="3">2.7.11.1</ecNumber>
    </recommendedName>
</protein>
<evidence type="ECO:0000256" key="15">
    <source>
        <dbReference type="ARBA" id="ARBA00023136"/>
    </source>
</evidence>
<dbReference type="GO" id="GO:0046872">
    <property type="term" value="F:metal ion binding"/>
    <property type="evidence" value="ECO:0007669"/>
    <property type="project" value="UniProtKB-KW"/>
</dbReference>
<keyword evidence="4 20" id="KW-0723">Serine/threonine-protein kinase</keyword>
<evidence type="ECO:0000256" key="9">
    <source>
        <dbReference type="ARBA" id="ARBA00022741"/>
    </source>
</evidence>
<dbReference type="InterPro" id="IPR011009">
    <property type="entry name" value="Kinase-like_dom_sf"/>
</dbReference>
<comment type="catalytic activity">
    <reaction evidence="17">
        <text>L-threonyl-[protein] + ATP = O-phospho-L-threonyl-[protein] + ADP + H(+)</text>
        <dbReference type="Rhea" id="RHEA:46608"/>
        <dbReference type="Rhea" id="RHEA-COMP:11060"/>
        <dbReference type="Rhea" id="RHEA-COMP:11605"/>
        <dbReference type="ChEBI" id="CHEBI:15378"/>
        <dbReference type="ChEBI" id="CHEBI:30013"/>
        <dbReference type="ChEBI" id="CHEBI:30616"/>
        <dbReference type="ChEBI" id="CHEBI:61977"/>
        <dbReference type="ChEBI" id="CHEBI:456216"/>
        <dbReference type="EC" id="2.7.11.1"/>
    </reaction>
    <physiologicalReaction direction="left-to-right" evidence="17">
        <dbReference type="Rhea" id="RHEA:46609"/>
    </physiologicalReaction>
</comment>
<dbReference type="GO" id="GO:0006397">
    <property type="term" value="P:mRNA processing"/>
    <property type="evidence" value="ECO:0007669"/>
    <property type="project" value="InterPro"/>
</dbReference>
<dbReference type="InterPro" id="IPR038357">
    <property type="entry name" value="KEN_sf"/>
</dbReference>
<dbReference type="AlphaFoldDB" id="A0A139A6A2"/>
<evidence type="ECO:0000256" key="7">
    <source>
        <dbReference type="ARBA" id="ARBA00022723"/>
    </source>
</evidence>
<dbReference type="EMBL" id="KQ965794">
    <property type="protein sequence ID" value="KXS11903.1"/>
    <property type="molecule type" value="Genomic_DNA"/>
</dbReference>
<dbReference type="GO" id="GO:0004674">
    <property type="term" value="F:protein serine/threonine kinase activity"/>
    <property type="evidence" value="ECO:0007669"/>
    <property type="project" value="UniProtKB-KW"/>
</dbReference>
<keyword evidence="14" id="KW-1133">Transmembrane helix</keyword>
<evidence type="ECO:0000256" key="18">
    <source>
        <dbReference type="ARBA" id="ARBA00048977"/>
    </source>
</evidence>
<dbReference type="InterPro" id="IPR017441">
    <property type="entry name" value="Protein_kinase_ATP_BS"/>
</dbReference>
<comment type="catalytic activity">
    <reaction evidence="18">
        <text>L-seryl-[protein] + ATP = O-phospho-L-seryl-[protein] + ADP + H(+)</text>
        <dbReference type="Rhea" id="RHEA:17989"/>
        <dbReference type="Rhea" id="RHEA-COMP:9863"/>
        <dbReference type="Rhea" id="RHEA-COMP:11604"/>
        <dbReference type="ChEBI" id="CHEBI:15378"/>
        <dbReference type="ChEBI" id="CHEBI:29999"/>
        <dbReference type="ChEBI" id="CHEBI:30616"/>
        <dbReference type="ChEBI" id="CHEBI:83421"/>
        <dbReference type="ChEBI" id="CHEBI:456216"/>
        <dbReference type="EC" id="2.7.11.1"/>
    </reaction>
    <physiologicalReaction direction="left-to-right" evidence="18">
        <dbReference type="Rhea" id="RHEA:17990"/>
    </physiologicalReaction>
</comment>
<dbReference type="Gene3D" id="3.30.200.20">
    <property type="entry name" value="Phosphorylase Kinase, domain 1"/>
    <property type="match status" value="1"/>
</dbReference>
<evidence type="ECO:0000256" key="14">
    <source>
        <dbReference type="ARBA" id="ARBA00022989"/>
    </source>
</evidence>
<dbReference type="FunFam" id="1.20.1440.180:FF:000002">
    <property type="entry name" value="Serine/threonine-protein kinase/endoribonuclease IRE1"/>
    <property type="match status" value="1"/>
</dbReference>
<evidence type="ECO:0000256" key="1">
    <source>
        <dbReference type="ARBA" id="ARBA00001946"/>
    </source>
</evidence>
<dbReference type="SMART" id="SM00580">
    <property type="entry name" value="PUG"/>
    <property type="match status" value="1"/>
</dbReference>
<dbReference type="PROSITE" id="PS00107">
    <property type="entry name" value="PROTEIN_KINASE_ATP"/>
    <property type="match status" value="1"/>
</dbReference>
<dbReference type="FunFam" id="1.10.510.10:FF:000572">
    <property type="entry name" value="Serine/threonine-protein kinase/endoribonuclease IRE1"/>
    <property type="match status" value="1"/>
</dbReference>
<evidence type="ECO:0000256" key="11">
    <source>
        <dbReference type="ARBA" id="ARBA00022801"/>
    </source>
</evidence>
<evidence type="ECO:0000256" key="10">
    <source>
        <dbReference type="ARBA" id="ARBA00022777"/>
    </source>
</evidence>
<dbReference type="GO" id="GO:0016787">
    <property type="term" value="F:hydrolase activity"/>
    <property type="evidence" value="ECO:0007669"/>
    <property type="project" value="UniProtKB-KW"/>
</dbReference>
<dbReference type="InterPro" id="IPR045133">
    <property type="entry name" value="IRE1/2-like"/>
</dbReference>